<dbReference type="Pfam" id="PF00078">
    <property type="entry name" value="RVT_1"/>
    <property type="match status" value="1"/>
</dbReference>
<dbReference type="SUPFAM" id="SSF56672">
    <property type="entry name" value="DNA/RNA polymerases"/>
    <property type="match status" value="1"/>
</dbReference>
<comment type="subcellular location">
    <subcellularLocation>
        <location evidence="1">Nucleus</location>
    </subcellularLocation>
</comment>
<dbReference type="AlphaFoldDB" id="A0AA47LZ21"/>
<dbReference type="EMBL" id="JAOPHQ010006689">
    <property type="protein sequence ID" value="KAK0130616.1"/>
    <property type="molecule type" value="Genomic_DNA"/>
</dbReference>
<keyword evidence="4" id="KW-0548">Nucleotidyltransferase</keyword>
<dbReference type="PANTHER" id="PTHR47027:SF30">
    <property type="entry name" value="THAP-TYPE DOMAIN-CONTAINING PROTEIN"/>
    <property type="match status" value="1"/>
</dbReference>
<dbReference type="GO" id="GO:0003964">
    <property type="term" value="F:RNA-directed DNA polymerase activity"/>
    <property type="evidence" value="ECO:0007669"/>
    <property type="project" value="UniProtKB-KW"/>
</dbReference>
<dbReference type="InterPro" id="IPR000477">
    <property type="entry name" value="RT_dom"/>
</dbReference>
<sequence>MEKWNGTILDINATVRELGDRCQGLLGMHALLGCDTAFYPCGKGKTSVLKVLLGNTIPGLNTVLGEPDATHSDLKDTGTKFFVALYGQKKAKSMNNTRYKIYSHSKKPPKLKNLPPTDANQMLHILHAHLQVMLWKAAGQREPPAEARDITKFGWEVANEGAVMPALAIQAVAPVNLLVTSCSCSTLKACRKGNCSCHAASLSCTDYCKCEGGEVRCCNPFTIHTNKDQEDDETEGNEERNDEDGGTLLRDLAGQWVDEVRPEFLKALDVVGLSWLTRLCSIAWTSGAVPLDWQTGVVVPLFKKGDRRVCSNYRGITLLSLPGKVYSGVLERRVRRIVEPRIQEEQCGFRPGRGTVDQLYTLCRILEGAWEFAQPVHMCFVDLEKAFDRVPRGVLWGVLREYGVSDPLIRAVRSLYDRCQSLVRIAGYKSDLFPVRVGLRQGCPLSPILFIIFMDRISRHSQGIEGVRFGDLRIGSLLFADDVVLMASSDRDLQLSLDRFAAECEAVGMRISTSKSESMVLNRKRVECTLRVGDEILPQVEEFKYLGVLFTSEGRMEREIDRRIGAASAVMRTLHGSVVVKRELSRKAKLSIYQSIYVPALTYGHELWVMTERTRSRVQAAEMSFLRRVAGLSLRDRVRSSVIREELGVDPLLLRVERSQMRWLGHLVRMPPGRLPGEVFRARPTGRRPRGRPRTRWRDYVSRLAWERLGIPQEELAEVAGEREVWASLLRLLPPQPDPG</sequence>
<evidence type="ECO:0000259" key="3">
    <source>
        <dbReference type="PROSITE" id="PS50878"/>
    </source>
</evidence>
<comment type="caution">
    <text evidence="4">The sequence shown here is derived from an EMBL/GenBank/DDBJ whole genome shotgun (WGS) entry which is preliminary data.</text>
</comment>
<name>A0AA47LZ21_MERPO</name>
<feature type="domain" description="Reverse transcriptase" evidence="3">
    <location>
        <begin position="282"/>
        <end position="550"/>
    </location>
</feature>
<dbReference type="Proteomes" id="UP001174136">
    <property type="component" value="Unassembled WGS sequence"/>
</dbReference>
<evidence type="ECO:0000256" key="1">
    <source>
        <dbReference type="ARBA" id="ARBA00004123"/>
    </source>
</evidence>
<evidence type="ECO:0000313" key="4">
    <source>
        <dbReference type="EMBL" id="KAK0130616.1"/>
    </source>
</evidence>
<evidence type="ECO:0000256" key="2">
    <source>
        <dbReference type="ARBA" id="ARBA00023242"/>
    </source>
</evidence>
<keyword evidence="5" id="KW-1185">Reference proteome</keyword>
<dbReference type="GO" id="GO:0005634">
    <property type="term" value="C:nucleus"/>
    <property type="evidence" value="ECO:0007669"/>
    <property type="project" value="UniProtKB-SubCell"/>
</dbReference>
<accession>A0AA47LZ21</accession>
<dbReference type="InterPro" id="IPR043502">
    <property type="entry name" value="DNA/RNA_pol_sf"/>
</dbReference>
<evidence type="ECO:0000313" key="5">
    <source>
        <dbReference type="Proteomes" id="UP001174136"/>
    </source>
</evidence>
<dbReference type="PROSITE" id="PS50878">
    <property type="entry name" value="RT_POL"/>
    <property type="match status" value="1"/>
</dbReference>
<dbReference type="PROSITE" id="PS51257">
    <property type="entry name" value="PROKAR_LIPOPROTEIN"/>
    <property type="match status" value="1"/>
</dbReference>
<dbReference type="InterPro" id="IPR000637">
    <property type="entry name" value="HMGI/Y_DNA-bd_CS"/>
</dbReference>
<dbReference type="PANTHER" id="PTHR47027">
    <property type="entry name" value="REVERSE TRANSCRIPTASE DOMAIN-CONTAINING PROTEIN"/>
    <property type="match status" value="1"/>
</dbReference>
<keyword evidence="2" id="KW-0539">Nucleus</keyword>
<keyword evidence="4" id="KW-0695">RNA-directed DNA polymerase</keyword>
<gene>
    <name evidence="4" type="primary">LIN1_40</name>
    <name evidence="4" type="ORF">N1851_034906</name>
</gene>
<organism evidence="4 5">
    <name type="scientific">Merluccius polli</name>
    <name type="common">Benguela hake</name>
    <name type="synonym">Merluccius cadenati</name>
    <dbReference type="NCBI Taxonomy" id="89951"/>
    <lineage>
        <taxon>Eukaryota</taxon>
        <taxon>Metazoa</taxon>
        <taxon>Chordata</taxon>
        <taxon>Craniata</taxon>
        <taxon>Vertebrata</taxon>
        <taxon>Euteleostomi</taxon>
        <taxon>Actinopterygii</taxon>
        <taxon>Neopterygii</taxon>
        <taxon>Teleostei</taxon>
        <taxon>Neoteleostei</taxon>
        <taxon>Acanthomorphata</taxon>
        <taxon>Zeiogadaria</taxon>
        <taxon>Gadariae</taxon>
        <taxon>Gadiformes</taxon>
        <taxon>Gadoidei</taxon>
        <taxon>Merlucciidae</taxon>
        <taxon>Merluccius</taxon>
    </lineage>
</organism>
<protein>
    <submittedName>
        <fullName evidence="4">LINE-1 reverse transcriptase</fullName>
    </submittedName>
</protein>
<proteinExistence type="predicted"/>
<dbReference type="GO" id="GO:0006355">
    <property type="term" value="P:regulation of DNA-templated transcription"/>
    <property type="evidence" value="ECO:0007669"/>
    <property type="project" value="InterPro"/>
</dbReference>
<reference evidence="4" key="1">
    <citation type="journal article" date="2023" name="Front. Mar. Sci.">
        <title>A new Merluccius polli reference genome to investigate the effects of global change in West African waters.</title>
        <authorList>
            <person name="Mateo J.L."/>
            <person name="Blanco-Fernandez C."/>
            <person name="Garcia-Vazquez E."/>
            <person name="Machado-Schiaffino G."/>
        </authorList>
    </citation>
    <scope>NUCLEOTIDE SEQUENCE</scope>
    <source>
        <strain evidence="4">C29</strain>
        <tissue evidence="4">Fin</tissue>
    </source>
</reference>
<dbReference type="CDD" id="cd01650">
    <property type="entry name" value="RT_nLTR_like"/>
    <property type="match status" value="1"/>
</dbReference>
<dbReference type="PROSITE" id="PS00354">
    <property type="entry name" value="HMGI_Y"/>
    <property type="match status" value="1"/>
</dbReference>
<keyword evidence="4" id="KW-0808">Transferase</keyword>